<reference evidence="2" key="1">
    <citation type="submission" date="2016-04" db="EMBL/GenBank/DDBJ databases">
        <authorList>
            <person name="Evans L.H."/>
            <person name="Alamgir A."/>
            <person name="Owens N."/>
            <person name="Weber N.D."/>
            <person name="Virtaneva K."/>
            <person name="Barbian K."/>
            <person name="Babar A."/>
            <person name="Rosenke K."/>
        </authorList>
    </citation>
    <scope>NUCLEOTIDE SEQUENCE</scope>
    <source>
        <strain evidence="2">86-2</strain>
    </source>
</reference>
<dbReference type="NCBIfam" id="NF041325">
    <property type="entry name" value="Bacteroid_MobB"/>
    <property type="match status" value="1"/>
</dbReference>
<dbReference type="RefSeq" id="WP_296952649.1">
    <property type="nucleotide sequence ID" value="NZ_LT599021.1"/>
</dbReference>
<dbReference type="Pfam" id="PF03432">
    <property type="entry name" value="Relaxase"/>
    <property type="match status" value="1"/>
</dbReference>
<dbReference type="EMBL" id="FLUL01000002">
    <property type="protein sequence ID" value="SBW10416.1"/>
    <property type="molecule type" value="Genomic_DNA"/>
</dbReference>
<evidence type="ECO:0000259" key="1">
    <source>
        <dbReference type="Pfam" id="PF03432"/>
    </source>
</evidence>
<accession>A0A212KFC8</accession>
<evidence type="ECO:0000313" key="2">
    <source>
        <dbReference type="EMBL" id="SBW10416.1"/>
    </source>
</evidence>
<feature type="domain" description="MobA/VirD2-like nuclease" evidence="1">
    <location>
        <begin position="44"/>
        <end position="151"/>
    </location>
</feature>
<sequence>MIAKINDGSSLFGALSYNQEKVDRKEGRILFSNRIIQKTDGSHNMYLNMKSFEPYLVANKRTEKPVLHISLNPHPDDKLADEQLAVIAQEYMEKMGYGNQPYLVYKHEDIDRHHLHVVTVGIDENGKKLADSYLKRRSEKIRKELEKKYNLIPAGKQGQSNTLPLKPVNIKDGNIKKQVSNIAKVLMRDYHLQSINEYRALLNIYNITVEEVKGEVRGKSYNGLVYSVLNKKGEKAGNPFKASLIGRDVGYEALLKRITSSKEALKDKEAYARTKHIVAALLKETPSRKGFEKELAKNGISVLFRENDEKRIYGVTFIDHQEKAVFNGSRMGKGFSANVFHNLLNGDGKGKHSHKWEPFVPFSHEQDANESLGGLLAMEQHGDNYEEIAFLGRMKRRKKKPRGPKL</sequence>
<name>A0A212KFC8_9BACT</name>
<protein>
    <recommendedName>
        <fullName evidence="1">MobA/VirD2-like nuclease domain-containing protein</fullName>
    </recommendedName>
</protein>
<organism evidence="2">
    <name type="scientific">uncultured Dysgonomonas sp</name>
    <dbReference type="NCBI Taxonomy" id="206096"/>
    <lineage>
        <taxon>Bacteria</taxon>
        <taxon>Pseudomonadati</taxon>
        <taxon>Bacteroidota</taxon>
        <taxon>Bacteroidia</taxon>
        <taxon>Bacteroidales</taxon>
        <taxon>Dysgonomonadaceae</taxon>
        <taxon>Dysgonomonas</taxon>
        <taxon>environmental samples</taxon>
    </lineage>
</organism>
<dbReference type="AlphaFoldDB" id="A0A212KFC8"/>
<dbReference type="InterPro" id="IPR005094">
    <property type="entry name" value="Endonuclease_MobA/VirD2"/>
</dbReference>
<proteinExistence type="predicted"/>
<gene>
    <name evidence="2" type="ORF">KL86DYS2_20073</name>
</gene>